<keyword evidence="5 7" id="KW-0573">Peptidoglycan synthesis</keyword>
<dbReference type="Gene3D" id="2.40.440.10">
    <property type="entry name" value="L,D-transpeptidase catalytic domain-like"/>
    <property type="match status" value="1"/>
</dbReference>
<feature type="domain" description="L,D-TPase catalytic" evidence="9">
    <location>
        <begin position="283"/>
        <end position="457"/>
    </location>
</feature>
<evidence type="ECO:0000256" key="7">
    <source>
        <dbReference type="PROSITE-ProRule" id="PRU01373"/>
    </source>
</evidence>
<dbReference type="SUPFAM" id="SSF47090">
    <property type="entry name" value="PGBD-like"/>
    <property type="match status" value="1"/>
</dbReference>
<proteinExistence type="inferred from homology"/>
<protein>
    <recommendedName>
        <fullName evidence="9">L,D-TPase catalytic domain-containing protein</fullName>
    </recommendedName>
</protein>
<keyword evidence="8" id="KW-0732">Signal</keyword>
<dbReference type="Proteomes" id="UP000033202">
    <property type="component" value="Unassembled WGS sequence"/>
</dbReference>
<dbReference type="InterPro" id="IPR002477">
    <property type="entry name" value="Peptidoglycan-bd-like"/>
</dbReference>
<keyword evidence="4 7" id="KW-0133">Cell shape</keyword>
<keyword evidence="11" id="KW-1185">Reference proteome</keyword>
<evidence type="ECO:0000256" key="8">
    <source>
        <dbReference type="SAM" id="SignalP"/>
    </source>
</evidence>
<dbReference type="PROSITE" id="PS52029">
    <property type="entry name" value="LD_TPASE"/>
    <property type="match status" value="1"/>
</dbReference>
<organism evidence="10 11">
    <name type="scientific">Sphingomonas changbaiensis NBRC 104936</name>
    <dbReference type="NCBI Taxonomy" id="1219043"/>
    <lineage>
        <taxon>Bacteria</taxon>
        <taxon>Pseudomonadati</taxon>
        <taxon>Pseudomonadota</taxon>
        <taxon>Alphaproteobacteria</taxon>
        <taxon>Sphingomonadales</taxon>
        <taxon>Sphingomonadaceae</taxon>
        <taxon>Sphingomonas</taxon>
    </lineage>
</organism>
<dbReference type="GO" id="GO:0016740">
    <property type="term" value="F:transferase activity"/>
    <property type="evidence" value="ECO:0007669"/>
    <property type="project" value="UniProtKB-KW"/>
</dbReference>
<comment type="caution">
    <text evidence="10">The sequence shown here is derived from an EMBL/GenBank/DDBJ whole genome shotgun (WGS) entry which is preliminary data.</text>
</comment>
<dbReference type="Pfam" id="PF03734">
    <property type="entry name" value="YkuD"/>
    <property type="match status" value="1"/>
</dbReference>
<dbReference type="InterPro" id="IPR036366">
    <property type="entry name" value="PGBDSf"/>
</dbReference>
<dbReference type="AlphaFoldDB" id="A0A0E9MMS8"/>
<feature type="chain" id="PRO_5002429423" description="L,D-TPase catalytic domain-containing protein" evidence="8">
    <location>
        <begin position="25"/>
        <end position="508"/>
    </location>
</feature>
<evidence type="ECO:0000256" key="1">
    <source>
        <dbReference type="ARBA" id="ARBA00004752"/>
    </source>
</evidence>
<evidence type="ECO:0000313" key="10">
    <source>
        <dbReference type="EMBL" id="GAO38823.1"/>
    </source>
</evidence>
<gene>
    <name evidence="10" type="ORF">SCH01S_21_00100</name>
</gene>
<feature type="active site" description="Proton donor/acceptor" evidence="7">
    <location>
        <position position="417"/>
    </location>
</feature>
<dbReference type="UniPathway" id="UPA00219"/>
<dbReference type="STRING" id="1219043.SCH01S_21_00100"/>
<dbReference type="PANTHER" id="PTHR41533:SF2">
    <property type="entry name" value="BLR7131 PROTEIN"/>
    <property type="match status" value="1"/>
</dbReference>
<dbReference type="Gene3D" id="1.10.101.10">
    <property type="entry name" value="PGBD-like superfamily/PGBD"/>
    <property type="match status" value="1"/>
</dbReference>
<dbReference type="PANTHER" id="PTHR41533">
    <property type="entry name" value="L,D-TRANSPEPTIDASE HI_1667-RELATED"/>
    <property type="match status" value="1"/>
</dbReference>
<dbReference type="InterPro" id="IPR045380">
    <property type="entry name" value="LD_TPept_scaffold_dom"/>
</dbReference>
<comment type="similarity">
    <text evidence="2">Belongs to the YkuD family.</text>
</comment>
<dbReference type="InterPro" id="IPR036365">
    <property type="entry name" value="PGBD-like_sf"/>
</dbReference>
<evidence type="ECO:0000256" key="3">
    <source>
        <dbReference type="ARBA" id="ARBA00022679"/>
    </source>
</evidence>
<dbReference type="InterPro" id="IPR038063">
    <property type="entry name" value="Transpep_catalytic_dom"/>
</dbReference>
<dbReference type="GO" id="GO:0008360">
    <property type="term" value="P:regulation of cell shape"/>
    <property type="evidence" value="ECO:0007669"/>
    <property type="project" value="UniProtKB-UniRule"/>
</dbReference>
<feature type="active site" description="Nucleophile" evidence="7">
    <location>
        <position position="436"/>
    </location>
</feature>
<evidence type="ECO:0000256" key="2">
    <source>
        <dbReference type="ARBA" id="ARBA00005992"/>
    </source>
</evidence>
<evidence type="ECO:0000256" key="4">
    <source>
        <dbReference type="ARBA" id="ARBA00022960"/>
    </source>
</evidence>
<evidence type="ECO:0000259" key="9">
    <source>
        <dbReference type="PROSITE" id="PS52029"/>
    </source>
</evidence>
<keyword evidence="6 7" id="KW-0961">Cell wall biogenesis/degradation</keyword>
<dbReference type="GO" id="GO:0071555">
    <property type="term" value="P:cell wall organization"/>
    <property type="evidence" value="ECO:0007669"/>
    <property type="project" value="UniProtKB-UniRule"/>
</dbReference>
<dbReference type="Pfam" id="PF01471">
    <property type="entry name" value="PG_binding_1"/>
    <property type="match status" value="1"/>
</dbReference>
<keyword evidence="3" id="KW-0808">Transferase</keyword>
<dbReference type="EMBL" id="BBWU01000021">
    <property type="protein sequence ID" value="GAO38823.1"/>
    <property type="molecule type" value="Genomic_DNA"/>
</dbReference>
<feature type="signal peptide" evidence="8">
    <location>
        <begin position="1"/>
        <end position="24"/>
    </location>
</feature>
<evidence type="ECO:0000256" key="6">
    <source>
        <dbReference type="ARBA" id="ARBA00023316"/>
    </source>
</evidence>
<dbReference type="InterPro" id="IPR052905">
    <property type="entry name" value="LD-transpeptidase_YkuD-like"/>
</dbReference>
<accession>A0A0E9MMS8</accession>
<evidence type="ECO:0000313" key="11">
    <source>
        <dbReference type="Proteomes" id="UP000033202"/>
    </source>
</evidence>
<dbReference type="SUPFAM" id="SSF141523">
    <property type="entry name" value="L,D-transpeptidase catalytic domain-like"/>
    <property type="match status" value="1"/>
</dbReference>
<reference evidence="10 11" key="1">
    <citation type="submission" date="2015-04" db="EMBL/GenBank/DDBJ databases">
        <title>Whole genome shotgun sequence of Sphingomonas changbaiensis NBRC 104936.</title>
        <authorList>
            <person name="Katano-Makiyama Y."/>
            <person name="Hosoyama A."/>
            <person name="Hashimoto M."/>
            <person name="Noguchi M."/>
            <person name="Tsuchikane K."/>
            <person name="Ohji S."/>
            <person name="Yamazoe A."/>
            <person name="Ichikawa N."/>
            <person name="Kimura A."/>
            <person name="Fujita N."/>
        </authorList>
    </citation>
    <scope>NUCLEOTIDE SEQUENCE [LARGE SCALE GENOMIC DNA]</scope>
    <source>
        <strain evidence="10 11">NBRC 104936</strain>
    </source>
</reference>
<dbReference type="GO" id="GO:0004180">
    <property type="term" value="F:carboxypeptidase activity"/>
    <property type="evidence" value="ECO:0007669"/>
    <property type="project" value="UniProtKB-ARBA"/>
</dbReference>
<comment type="pathway">
    <text evidence="1 7">Cell wall biogenesis; peptidoglycan biosynthesis.</text>
</comment>
<dbReference type="Pfam" id="PF20142">
    <property type="entry name" value="Scaffold"/>
    <property type="match status" value="1"/>
</dbReference>
<dbReference type="InterPro" id="IPR005490">
    <property type="entry name" value="LD_TPept_cat_dom"/>
</dbReference>
<dbReference type="CDD" id="cd16913">
    <property type="entry name" value="YkuD_like"/>
    <property type="match status" value="1"/>
</dbReference>
<sequence>MHNRFCGAFLAALMLGGLPAAVMARSTPDSVALAIRSEAGGKLKSVYAARGFWPLWVKDGAISPAADRLIAYLESADLDGLEPRNYDVRDVRGAVDRARDGSPEALARAELALSEAFARYVRDVRRAPNAKIRYLDEELVPQKLSEADALRGASLATDIDSYMMQMGWMDPAYAGLRGALADRRARWNRLPPVDISDGPMLKAGAKGERVRLLRDRLGLAPGDRFDKALAAAVTDFQAAHGLKPDGVAGAGTIAALNRSPTFYDRVLALNLDRARVLPGPDVRHITVNTAAQQLVYYDHGTEEGRMKVVVGKPSEQTPLLAGMVRYAILNPYWNVPPDLVQHKAASGVFSGATLQKAGFEALSDWSARPQLLDPEAIDWKAVASGAEQLRVRQLPGPSNAMGKVKFMFPNDLGIYLHDTPERALFDKNPRYFSSGCVRLEDAQRLGEWLFGKPLVAESDAPEQNVALPRPVPVYLTYLTAQAGDNGRVMYLDDAYGRDGFDARQVASR</sequence>
<evidence type="ECO:0000256" key="5">
    <source>
        <dbReference type="ARBA" id="ARBA00022984"/>
    </source>
</evidence>
<dbReference type="GO" id="GO:0009252">
    <property type="term" value="P:peptidoglycan biosynthetic process"/>
    <property type="evidence" value="ECO:0007669"/>
    <property type="project" value="UniProtKB-UniPathway"/>
</dbReference>
<name>A0A0E9MMS8_9SPHN</name>